<sequence>MEAPEGFSNTSFAARLSLQPRTSPRISLTSDDSSLDYRRRSAGSPYTFPTTSTTSSSAVNSAEPYIYAFDDLERHSDGTVVLRIPAPHVVAARAYRMSGGSTSGPSGIAAIPSNLGTSSGTLGTTGTSSQSTTSSQGGTAFYKLSRLLNQTSKTTSSPVLKDDAPRRLSWE</sequence>
<name>A0A1B0EX18_PHLPP</name>
<dbReference type="AlphaFoldDB" id="A0A1B0EX18"/>
<evidence type="ECO:0000313" key="3">
    <source>
        <dbReference type="Proteomes" id="UP000092462"/>
    </source>
</evidence>
<protein>
    <submittedName>
        <fullName evidence="2">Uncharacterized protein</fullName>
    </submittedName>
</protein>
<feature type="region of interest" description="Disordered" evidence="1">
    <location>
        <begin position="113"/>
        <end position="137"/>
    </location>
</feature>
<reference evidence="2" key="1">
    <citation type="submission" date="2022-08" db="UniProtKB">
        <authorList>
            <consortium name="EnsemblMetazoa"/>
        </authorList>
    </citation>
    <scope>IDENTIFICATION</scope>
    <source>
        <strain evidence="2">Israel</strain>
    </source>
</reference>
<dbReference type="EMBL" id="AJVK01013417">
    <property type="status" value="NOT_ANNOTATED_CDS"/>
    <property type="molecule type" value="Genomic_DNA"/>
</dbReference>
<proteinExistence type="predicted"/>
<dbReference type="EMBL" id="AJVK01013415">
    <property type="status" value="NOT_ANNOTATED_CDS"/>
    <property type="molecule type" value="Genomic_DNA"/>
</dbReference>
<organism evidence="2 3">
    <name type="scientific">Phlebotomus papatasi</name>
    <name type="common">Sandfly</name>
    <dbReference type="NCBI Taxonomy" id="29031"/>
    <lineage>
        <taxon>Eukaryota</taxon>
        <taxon>Metazoa</taxon>
        <taxon>Ecdysozoa</taxon>
        <taxon>Arthropoda</taxon>
        <taxon>Hexapoda</taxon>
        <taxon>Insecta</taxon>
        <taxon>Pterygota</taxon>
        <taxon>Neoptera</taxon>
        <taxon>Endopterygota</taxon>
        <taxon>Diptera</taxon>
        <taxon>Nematocera</taxon>
        <taxon>Psychodoidea</taxon>
        <taxon>Psychodidae</taxon>
        <taxon>Phlebotomus</taxon>
        <taxon>Phlebotomus</taxon>
    </lineage>
</organism>
<dbReference type="EMBL" id="AJVK01013416">
    <property type="status" value="NOT_ANNOTATED_CDS"/>
    <property type="molecule type" value="Genomic_DNA"/>
</dbReference>
<feature type="compositionally biased region" description="Low complexity" evidence="1">
    <location>
        <begin position="115"/>
        <end position="137"/>
    </location>
</feature>
<evidence type="ECO:0000256" key="1">
    <source>
        <dbReference type="SAM" id="MobiDB-lite"/>
    </source>
</evidence>
<keyword evidence="3" id="KW-1185">Reference proteome</keyword>
<accession>A0A1B0EX18</accession>
<feature type="region of interest" description="Disordered" evidence="1">
    <location>
        <begin position="152"/>
        <end position="171"/>
    </location>
</feature>
<dbReference type="Proteomes" id="UP000092462">
    <property type="component" value="Unassembled WGS sequence"/>
</dbReference>
<evidence type="ECO:0000313" key="2">
    <source>
        <dbReference type="EnsemblMetazoa" id="PPAI004806-PA"/>
    </source>
</evidence>
<dbReference type="EnsemblMetazoa" id="PPAI004806-RA">
    <property type="protein sequence ID" value="PPAI004806-PA"/>
    <property type="gene ID" value="PPAI004806"/>
</dbReference>
<feature type="compositionally biased region" description="Basic and acidic residues" evidence="1">
    <location>
        <begin position="160"/>
        <end position="171"/>
    </location>
</feature>
<feature type="region of interest" description="Disordered" evidence="1">
    <location>
        <begin position="18"/>
        <end position="57"/>
    </location>
</feature>
<dbReference type="VEuPathDB" id="VectorBase:PPAI004806"/>